<reference evidence="9 10" key="1">
    <citation type="submission" date="2009-05" db="EMBL/GenBank/DDBJ databases">
        <authorList>
            <person name="Setubal J.C."/>
            <person name="Boyle S."/>
            <person name="Crasta O.R."/>
            <person name="Gillespie J.J."/>
            <person name="Kenyon R.W."/>
            <person name="Lu J."/>
            <person name="Mane S."/>
            <person name="Nagrani S."/>
            <person name="Shallom J.M."/>
            <person name="Shallom S."/>
            <person name="Shukla M."/>
            <person name="Snyder E.E."/>
            <person name="Sobral B.W."/>
            <person name="Wattam A.R."/>
            <person name="Will R."/>
            <person name="Williams K."/>
            <person name="Yoo H."/>
            <person name="Munk C."/>
            <person name="Tapia R."/>
            <person name="Green L."/>
            <person name="Rogers Y."/>
            <person name="Detter J.C."/>
            <person name="Bruce D."/>
            <person name="Brettin T.S."/>
            <person name="Tsolis R."/>
        </authorList>
    </citation>
    <scope>NUCLEOTIDE SEQUENCE [LARGE SCALE GENOMIC DNA]</scope>
    <source>
        <strain evidence="9 10">LMG 3301</strain>
    </source>
</reference>
<keyword evidence="4" id="KW-0378">Hydrolase</keyword>
<dbReference type="InterPro" id="IPR022764">
    <property type="entry name" value="Peptidase_S54_rhomboid_dom"/>
</dbReference>
<feature type="domain" description="Peptidase S54 rhomboid" evidence="8">
    <location>
        <begin position="105"/>
        <end position="257"/>
    </location>
</feature>
<evidence type="ECO:0000259" key="8">
    <source>
        <dbReference type="Pfam" id="PF01694"/>
    </source>
</evidence>
<name>C4WKE5_9HYPH</name>
<comment type="similarity">
    <text evidence="2">Belongs to the peptidase S54 family.</text>
</comment>
<evidence type="ECO:0000256" key="7">
    <source>
        <dbReference type="SAM" id="Phobius"/>
    </source>
</evidence>
<accession>C4WKE5</accession>
<sequence length="274" mass="29647">MPYLDASTRCKGPTWPGCRRARMRKQQFMSVPQPETDGSNRRSGGSEPIFNIPGVVLALIGLCAAVYVYQNYLISEQQNYSFMLNFALIPARFSLAGGFTDPTALFTLISYSFMHGGIAHLVVNMIWLAAFGSPLAGRIGTGRMIVFWIFTSVIAGLTHYAIYPDSISPLVGASGAISGMMGAAARYGFRRIGHGRKSEFAGPVLPVGLTLTLKPVLTFVGVWFLINIITGLYSTGGADLSSIAWEAHIGGFIAGFFGISLMDRPRGYDAVLRR</sequence>
<dbReference type="Proteomes" id="UP000004386">
    <property type="component" value="Unassembled WGS sequence"/>
</dbReference>
<feature type="transmembrane region" description="Helical" evidence="7">
    <location>
        <begin position="216"/>
        <end position="236"/>
    </location>
</feature>
<evidence type="ECO:0000256" key="2">
    <source>
        <dbReference type="ARBA" id="ARBA00009045"/>
    </source>
</evidence>
<feature type="transmembrane region" description="Helical" evidence="7">
    <location>
        <begin position="144"/>
        <end position="163"/>
    </location>
</feature>
<dbReference type="GO" id="GO:0016020">
    <property type="term" value="C:membrane"/>
    <property type="evidence" value="ECO:0007669"/>
    <property type="project" value="UniProtKB-SubCell"/>
</dbReference>
<evidence type="ECO:0000256" key="1">
    <source>
        <dbReference type="ARBA" id="ARBA00004141"/>
    </source>
</evidence>
<dbReference type="EMBL" id="ACQA01000001">
    <property type="protein sequence ID" value="EEQ95976.1"/>
    <property type="molecule type" value="Genomic_DNA"/>
</dbReference>
<evidence type="ECO:0000256" key="4">
    <source>
        <dbReference type="ARBA" id="ARBA00022801"/>
    </source>
</evidence>
<dbReference type="Pfam" id="PF01694">
    <property type="entry name" value="Rhomboid"/>
    <property type="match status" value="1"/>
</dbReference>
<dbReference type="PANTHER" id="PTHR43731">
    <property type="entry name" value="RHOMBOID PROTEASE"/>
    <property type="match status" value="1"/>
</dbReference>
<proteinExistence type="inferred from homology"/>
<feature type="transmembrane region" description="Helical" evidence="7">
    <location>
        <begin position="169"/>
        <end position="189"/>
    </location>
</feature>
<keyword evidence="5 7" id="KW-1133">Transmembrane helix</keyword>
<keyword evidence="3 7" id="KW-0812">Transmembrane</keyword>
<dbReference type="GO" id="GO:0004252">
    <property type="term" value="F:serine-type endopeptidase activity"/>
    <property type="evidence" value="ECO:0007669"/>
    <property type="project" value="InterPro"/>
</dbReference>
<evidence type="ECO:0000256" key="6">
    <source>
        <dbReference type="ARBA" id="ARBA00023136"/>
    </source>
</evidence>
<organism evidence="9 10">
    <name type="scientific">Brucella intermedia LMG 3301</name>
    <dbReference type="NCBI Taxonomy" id="641118"/>
    <lineage>
        <taxon>Bacteria</taxon>
        <taxon>Pseudomonadati</taxon>
        <taxon>Pseudomonadota</taxon>
        <taxon>Alphaproteobacteria</taxon>
        <taxon>Hyphomicrobiales</taxon>
        <taxon>Brucellaceae</taxon>
        <taxon>Brucella/Ochrobactrum group</taxon>
        <taxon>Brucella</taxon>
    </lineage>
</organism>
<dbReference type="InterPro" id="IPR035952">
    <property type="entry name" value="Rhomboid-like_sf"/>
</dbReference>
<feature type="transmembrane region" description="Helical" evidence="7">
    <location>
        <begin position="242"/>
        <end position="262"/>
    </location>
</feature>
<keyword evidence="6 7" id="KW-0472">Membrane</keyword>
<evidence type="ECO:0000256" key="3">
    <source>
        <dbReference type="ARBA" id="ARBA00022692"/>
    </source>
</evidence>
<dbReference type="HOGENOM" id="CLU_055068_5_0_5"/>
<comment type="caution">
    <text evidence="9">The sequence shown here is derived from an EMBL/GenBank/DDBJ whole genome shotgun (WGS) entry which is preliminary data.</text>
</comment>
<dbReference type="PANTHER" id="PTHR43731:SF14">
    <property type="entry name" value="PRESENILIN-ASSOCIATED RHOMBOID-LIKE PROTEIN, MITOCHONDRIAL"/>
    <property type="match status" value="1"/>
</dbReference>
<feature type="transmembrane region" description="Helical" evidence="7">
    <location>
        <begin position="81"/>
        <end position="99"/>
    </location>
</feature>
<feature type="transmembrane region" description="Helical" evidence="7">
    <location>
        <begin position="111"/>
        <end position="132"/>
    </location>
</feature>
<protein>
    <submittedName>
        <fullName evidence="9">Rhomboid family protein</fullName>
    </submittedName>
</protein>
<feature type="transmembrane region" description="Helical" evidence="7">
    <location>
        <begin position="49"/>
        <end position="69"/>
    </location>
</feature>
<dbReference type="SUPFAM" id="SSF144091">
    <property type="entry name" value="Rhomboid-like"/>
    <property type="match status" value="1"/>
</dbReference>
<dbReference type="Gene3D" id="1.20.1540.10">
    <property type="entry name" value="Rhomboid-like"/>
    <property type="match status" value="1"/>
</dbReference>
<evidence type="ECO:0000313" key="10">
    <source>
        <dbReference type="Proteomes" id="UP000004386"/>
    </source>
</evidence>
<dbReference type="AlphaFoldDB" id="C4WKE5"/>
<evidence type="ECO:0000256" key="5">
    <source>
        <dbReference type="ARBA" id="ARBA00022989"/>
    </source>
</evidence>
<comment type="subcellular location">
    <subcellularLocation>
        <location evidence="1">Membrane</location>
        <topology evidence="1">Multi-pass membrane protein</topology>
    </subcellularLocation>
</comment>
<gene>
    <name evidence="9" type="ORF">OINT_1001383</name>
</gene>
<evidence type="ECO:0000313" key="9">
    <source>
        <dbReference type="EMBL" id="EEQ95976.1"/>
    </source>
</evidence>
<dbReference type="InterPro" id="IPR050925">
    <property type="entry name" value="Rhomboid_protease_S54"/>
</dbReference>